<keyword evidence="3" id="KW-1185">Reference proteome</keyword>
<dbReference type="PANTHER" id="PTHR11012">
    <property type="entry name" value="PROTEIN KINASE-LIKE DOMAIN-CONTAINING"/>
    <property type="match status" value="1"/>
</dbReference>
<gene>
    <name evidence="2" type="ORF">PSNMU_V1.4_AUG-EV-PASAV3_0112480</name>
</gene>
<accession>A0A448ZQ49</accession>
<evidence type="ECO:0000313" key="3">
    <source>
        <dbReference type="Proteomes" id="UP000291116"/>
    </source>
</evidence>
<dbReference type="Pfam" id="PF07914">
    <property type="entry name" value="DUF1679"/>
    <property type="match status" value="1"/>
</dbReference>
<dbReference type="InterPro" id="IPR011009">
    <property type="entry name" value="Kinase-like_dom_sf"/>
</dbReference>
<evidence type="ECO:0008006" key="4">
    <source>
        <dbReference type="Google" id="ProtNLM"/>
    </source>
</evidence>
<reference evidence="2 3" key="1">
    <citation type="submission" date="2019-01" db="EMBL/GenBank/DDBJ databases">
        <authorList>
            <person name="Ferrante I. M."/>
        </authorList>
    </citation>
    <scope>NUCLEOTIDE SEQUENCE [LARGE SCALE GENOMIC DNA]</scope>
    <source>
        <strain evidence="2 3">B856</strain>
    </source>
</reference>
<evidence type="ECO:0000256" key="1">
    <source>
        <dbReference type="SAM" id="MobiDB-lite"/>
    </source>
</evidence>
<evidence type="ECO:0000313" key="2">
    <source>
        <dbReference type="EMBL" id="VEU44169.1"/>
    </source>
</evidence>
<protein>
    <recommendedName>
        <fullName evidence="4">Aminoglycoside phosphotransferase domain-containing protein</fullName>
    </recommendedName>
</protein>
<dbReference type="OrthoDB" id="191037at2759"/>
<organism evidence="2 3">
    <name type="scientific">Pseudo-nitzschia multistriata</name>
    <dbReference type="NCBI Taxonomy" id="183589"/>
    <lineage>
        <taxon>Eukaryota</taxon>
        <taxon>Sar</taxon>
        <taxon>Stramenopiles</taxon>
        <taxon>Ochrophyta</taxon>
        <taxon>Bacillariophyta</taxon>
        <taxon>Bacillariophyceae</taxon>
        <taxon>Bacillariophycidae</taxon>
        <taxon>Bacillariales</taxon>
        <taxon>Bacillariaceae</taxon>
        <taxon>Pseudo-nitzschia</taxon>
    </lineage>
</organism>
<dbReference type="PANTHER" id="PTHR11012:SF30">
    <property type="entry name" value="PROTEIN KINASE-LIKE DOMAIN-CONTAINING"/>
    <property type="match status" value="1"/>
</dbReference>
<dbReference type="Gene3D" id="3.90.1200.10">
    <property type="match status" value="1"/>
</dbReference>
<proteinExistence type="predicted"/>
<dbReference type="AlphaFoldDB" id="A0A448ZQ49"/>
<name>A0A448ZQ49_9STRA</name>
<dbReference type="SUPFAM" id="SSF56112">
    <property type="entry name" value="Protein kinase-like (PK-like)"/>
    <property type="match status" value="1"/>
</dbReference>
<dbReference type="Proteomes" id="UP000291116">
    <property type="component" value="Unassembled WGS sequence"/>
</dbReference>
<dbReference type="InterPro" id="IPR012877">
    <property type="entry name" value="Dhs-27"/>
</dbReference>
<feature type="region of interest" description="Disordered" evidence="1">
    <location>
        <begin position="38"/>
        <end position="58"/>
    </location>
</feature>
<sequence length="452" mass="50468">MTEASPTSTAMPIWITDSRIDPSWIEENMPGDFPSVSGCTAEDISNDGRRGNNPRNGSTLLLRVTRRDDGIETNTATKIKTLVAKQIPPSGLALSQRLGLAREAMFYNQLAPRIKFPVRCCTPKIYCSSGSMDDGSKIIVMEDLSGGFVDSGILFGPGNPNNWSRDLWAAIAGAYPTLSRVPTPFEVANQSFVAMASVHAAFWRDSALLGHEYSWLRGSSWTSGSDEASWRASQGVVQASWARYTASEIENDNDGGSNNDEQRIQWDPLVREILETAMKGISWESQRQRLNAGSNFCLVHGDFWPGNVMISKDQGPATSVIENDGRKGCRLRQLRLLDWEMVGLGSGPQELGQYIISNMDPSERLVCEETLVRNYYQQLVHELGSNGSSCNYSWEECWSEYKIGGLERWLWFLAYFSGQPSMVEWTRFFHDQVKAFVHDHKIGPANVTQPRP</sequence>
<dbReference type="EMBL" id="CAACVS010000625">
    <property type="protein sequence ID" value="VEU44169.1"/>
    <property type="molecule type" value="Genomic_DNA"/>
</dbReference>